<sequence length="780" mass="86470">MIKRIVRIDGIGLFRRWQPGSDSSNFERINVVYGGNGTGKSSVARAFGEATAASSASTVHVSVEDGDRLRQVTSSEDPFWTRVRVFNQDYVENNLSFGTDRSEAAPLLVLGQKSVGRETRLAQIAERLEIIESEERLAVEDAGRARNAADRLATATATTIHSELQHVSARYGRAYNRRQVKTLLDALPTRFDEPLDEVISTHLGTVRPQKMEPVSLLTITGESVVPLVAEVGDALATSVSNVVLDDLAAHPEDSTWVSEGVSRHEQRDRCLFCGGVVTDERRGALAAHFDGRFRQLERTLDMLDGRVAAVIAAQQGMISRAPAANLLYPPLRESYGELLAGVREATTSRSEALDAVRRAIETKRSAMFDVVTFDPGVVDGQSDDVAAINLVLRDHNERSAAFESIRADAADRVERARVELIRSEYVSLSERALGAEQQAADHGAEREQLTRERGRLNSAGLDAGPLASELTRDVAVLLGRDELRFTAVDGRYAIERDGRPAVGLSEGERTAISLLHFLCSLRDETMRGADLTVVIDDPVSSLDQEIMVGVSGHLWNTFVGAGIRHQLILLTHSFELFRMWVNQLDRLHSRLRRDNSYSLHELRSRVSRDAEDVPRRVPVLRSWSDPQLRKKLRSQYHYLFWRVGSAVLERNSGTQFEAELEAAALLPNAARRLLESFLAFRLPVLMGDFEGSMRTAFDEHQIEQPLRQRLVRFLHQSSHSEEADISRPVDVHEAVVVLESVFRFIAAVDRPHFEQMCAAVVPGLSYIGAASVTVEPVAAA</sequence>
<gene>
    <name evidence="2" type="ORF">QUG98_07610</name>
</gene>
<evidence type="ECO:0000313" key="3">
    <source>
        <dbReference type="Proteomes" id="UP001235720"/>
    </source>
</evidence>
<dbReference type="InterPro" id="IPR026866">
    <property type="entry name" value="CR006_AAA"/>
</dbReference>
<dbReference type="InterPro" id="IPR027417">
    <property type="entry name" value="P-loop_NTPase"/>
</dbReference>
<protein>
    <submittedName>
        <fullName evidence="2">AAA family ATPase</fullName>
    </submittedName>
</protein>
<evidence type="ECO:0000259" key="1">
    <source>
        <dbReference type="Pfam" id="PF13166"/>
    </source>
</evidence>
<dbReference type="Gene3D" id="3.40.50.300">
    <property type="entry name" value="P-loop containing nucleotide triphosphate hydrolases"/>
    <property type="match status" value="1"/>
</dbReference>
<name>A0ABT7TFG3_9MICO</name>
<accession>A0ABT7TFG3</accession>
<dbReference type="Proteomes" id="UP001235720">
    <property type="component" value="Unassembled WGS sequence"/>
</dbReference>
<organism evidence="2 3">
    <name type="scientific">Curtobacterium subtropicum</name>
    <dbReference type="NCBI Taxonomy" id="3055138"/>
    <lineage>
        <taxon>Bacteria</taxon>
        <taxon>Bacillati</taxon>
        <taxon>Actinomycetota</taxon>
        <taxon>Actinomycetes</taxon>
        <taxon>Micrococcales</taxon>
        <taxon>Microbacteriaceae</taxon>
        <taxon>Curtobacterium</taxon>
    </lineage>
</organism>
<dbReference type="SUPFAM" id="SSF52540">
    <property type="entry name" value="P-loop containing nucleoside triphosphate hydrolases"/>
    <property type="match status" value="1"/>
</dbReference>
<dbReference type="EMBL" id="JAUCMM010000004">
    <property type="protein sequence ID" value="MDM7888318.1"/>
    <property type="molecule type" value="Genomic_DNA"/>
</dbReference>
<dbReference type="Pfam" id="PF13166">
    <property type="entry name" value="AAA_13"/>
    <property type="match status" value="1"/>
</dbReference>
<reference evidence="2 3" key="1">
    <citation type="submission" date="2023-06" db="EMBL/GenBank/DDBJ databases">
        <authorList>
            <person name="Feng G."/>
            <person name="Li J."/>
            <person name="Zhu H."/>
        </authorList>
    </citation>
    <scope>NUCLEOTIDE SEQUENCE [LARGE SCALE GENOMIC DNA]</scope>
    <source>
        <strain evidence="2 3">RHCJP20</strain>
    </source>
</reference>
<proteinExistence type="predicted"/>
<keyword evidence="3" id="KW-1185">Reference proteome</keyword>
<evidence type="ECO:0000313" key="2">
    <source>
        <dbReference type="EMBL" id="MDM7888318.1"/>
    </source>
</evidence>
<comment type="caution">
    <text evidence="2">The sequence shown here is derived from an EMBL/GenBank/DDBJ whole genome shotgun (WGS) entry which is preliminary data.</text>
</comment>
<dbReference type="RefSeq" id="WP_281264286.1">
    <property type="nucleotide sequence ID" value="NZ_JAUCMM010000004.1"/>
</dbReference>
<feature type="domain" description="Protein CR006 P-loop" evidence="1">
    <location>
        <begin position="20"/>
        <end position="742"/>
    </location>
</feature>